<evidence type="ECO:0000256" key="1">
    <source>
        <dbReference type="ARBA" id="ARBA00022741"/>
    </source>
</evidence>
<dbReference type="Gene3D" id="1.10.510.10">
    <property type="entry name" value="Transferase(Phosphotransferase) domain 1"/>
    <property type="match status" value="2"/>
</dbReference>
<dbReference type="AlphaFoldDB" id="A0A5J4VFE4"/>
<feature type="domain" description="Protein kinase" evidence="4">
    <location>
        <begin position="1"/>
        <end position="195"/>
    </location>
</feature>
<dbReference type="SUPFAM" id="SSF56112">
    <property type="entry name" value="Protein kinase-like (PK-like)"/>
    <property type="match status" value="2"/>
</dbReference>
<dbReference type="Proteomes" id="UP000324800">
    <property type="component" value="Unassembled WGS sequence"/>
</dbReference>
<dbReference type="SMART" id="SM00220">
    <property type="entry name" value="S_TKc"/>
    <property type="match status" value="1"/>
</dbReference>
<dbReference type="GO" id="GO:0044773">
    <property type="term" value="P:mitotic DNA damage checkpoint signaling"/>
    <property type="evidence" value="ECO:0007669"/>
    <property type="project" value="TreeGrafter"/>
</dbReference>
<dbReference type="PROSITE" id="PS00109">
    <property type="entry name" value="PROTEIN_KINASE_TYR"/>
    <property type="match status" value="1"/>
</dbReference>
<dbReference type="InterPro" id="IPR000719">
    <property type="entry name" value="Prot_kinase_dom"/>
</dbReference>
<organism evidence="5 6">
    <name type="scientific">Streblomastix strix</name>
    <dbReference type="NCBI Taxonomy" id="222440"/>
    <lineage>
        <taxon>Eukaryota</taxon>
        <taxon>Metamonada</taxon>
        <taxon>Preaxostyla</taxon>
        <taxon>Oxymonadida</taxon>
        <taxon>Streblomastigidae</taxon>
        <taxon>Streblomastix</taxon>
    </lineage>
</organism>
<dbReference type="PROSITE" id="PS00108">
    <property type="entry name" value="PROTEIN_KINASE_ST"/>
    <property type="match status" value="1"/>
</dbReference>
<dbReference type="PROSITE" id="PS50011">
    <property type="entry name" value="PROTEIN_KINASE_DOM"/>
    <property type="match status" value="2"/>
</dbReference>
<dbReference type="PROSITE" id="PS00107">
    <property type="entry name" value="PROTEIN_KINASE_ATP"/>
    <property type="match status" value="1"/>
</dbReference>
<evidence type="ECO:0000313" key="5">
    <source>
        <dbReference type="EMBL" id="KAA6381153.1"/>
    </source>
</evidence>
<accession>A0A5J4VFE4</accession>
<dbReference type="Pfam" id="PF00069">
    <property type="entry name" value="Pkinase"/>
    <property type="match status" value="2"/>
</dbReference>
<reference evidence="5 6" key="1">
    <citation type="submission" date="2019-03" db="EMBL/GenBank/DDBJ databases">
        <title>Single cell metagenomics reveals metabolic interactions within the superorganism composed of flagellate Streblomastix strix and complex community of Bacteroidetes bacteria on its surface.</title>
        <authorList>
            <person name="Treitli S.C."/>
            <person name="Kolisko M."/>
            <person name="Husnik F."/>
            <person name="Keeling P."/>
            <person name="Hampl V."/>
        </authorList>
    </citation>
    <scope>NUCLEOTIDE SEQUENCE [LARGE SCALE GENOMIC DNA]</scope>
    <source>
        <strain evidence="5">ST1C</strain>
    </source>
</reference>
<dbReference type="PANTHER" id="PTHR44167:SF24">
    <property type="entry name" value="SERINE_THREONINE-PROTEIN KINASE CHK2"/>
    <property type="match status" value="1"/>
</dbReference>
<evidence type="ECO:0000256" key="3">
    <source>
        <dbReference type="PROSITE-ProRule" id="PRU10141"/>
    </source>
</evidence>
<dbReference type="GO" id="GO:0005634">
    <property type="term" value="C:nucleus"/>
    <property type="evidence" value="ECO:0007669"/>
    <property type="project" value="TreeGrafter"/>
</dbReference>
<evidence type="ECO:0000259" key="4">
    <source>
        <dbReference type="PROSITE" id="PS50011"/>
    </source>
</evidence>
<dbReference type="PANTHER" id="PTHR44167">
    <property type="entry name" value="OVARIAN-SPECIFIC SERINE/THREONINE-PROTEIN KINASE LOK-RELATED"/>
    <property type="match status" value="1"/>
</dbReference>
<comment type="caution">
    <text evidence="5">The sequence shown here is derived from an EMBL/GenBank/DDBJ whole genome shotgun (WGS) entry which is preliminary data.</text>
</comment>
<name>A0A5J4VFE4_9EUKA</name>
<dbReference type="GO" id="GO:0005737">
    <property type="term" value="C:cytoplasm"/>
    <property type="evidence" value="ECO:0007669"/>
    <property type="project" value="TreeGrafter"/>
</dbReference>
<feature type="binding site" evidence="3">
    <location>
        <position position="310"/>
    </location>
    <ligand>
        <name>ATP</name>
        <dbReference type="ChEBI" id="CHEBI:30616"/>
    </ligand>
</feature>
<evidence type="ECO:0000313" key="6">
    <source>
        <dbReference type="Proteomes" id="UP000324800"/>
    </source>
</evidence>
<dbReference type="InterPro" id="IPR011009">
    <property type="entry name" value="Kinase-like_dom_sf"/>
</dbReference>
<sequence length="557" mass="63266">MQLFCENVWKKGIIRSRVSSNGVRKYGVEFLSHLHSHNLVHCDIRASNILFNHDEGTDYFVPKICDFGECSGMEVMKNASEIGGSLFLHPPEVRNKMSNYDGGVDIWGLGLVLSLNHPSAFLTLRQYGLVLPTDIQPKQELKEINKEQQDLLLDKNGKHLKDTIGNDFLQLLSLMLTFDPRKRPPAAQLLKHRVFANAQFDISHIPIGYAEELGLKVDYKSQLIVQPNIPVVQMARIPLDKPITKEQKKEMISIDLNTLAQQLGLQQGIQFEDLKLMISEGFQVLKTLGQGGFGRVYLVHHPELGIIAAKIMDNKDFDQREWDIAGILNKEACPFIIQNILARKFQTQTVILLEYANMGRKVFPLTTIRAILKQILEALRLMHSKGLIHRDIKGGNILLHSPPGTERVFLKLADFGLVKVQQNKNIDQSTQMTVVGTDQFMPPELLIGEEEGDEEVKADSKVDIWSLGMLIYYMMTLRFPFNPNAKSSINRFMINKKLDRPSQIVDDNLWDLIMKMLSFDRKNRISASDALKHPFFTSDQAKAEITDEQKQLAQSAL</sequence>
<proteinExistence type="predicted"/>
<dbReference type="GO" id="GO:0005524">
    <property type="term" value="F:ATP binding"/>
    <property type="evidence" value="ECO:0007669"/>
    <property type="project" value="UniProtKB-UniRule"/>
</dbReference>
<feature type="non-terminal residue" evidence="5">
    <location>
        <position position="557"/>
    </location>
</feature>
<dbReference type="InterPro" id="IPR008271">
    <property type="entry name" value="Ser/Thr_kinase_AS"/>
</dbReference>
<evidence type="ECO:0000256" key="2">
    <source>
        <dbReference type="ARBA" id="ARBA00022840"/>
    </source>
</evidence>
<dbReference type="EMBL" id="SNRW01007493">
    <property type="protein sequence ID" value="KAA6381153.1"/>
    <property type="molecule type" value="Genomic_DNA"/>
</dbReference>
<dbReference type="GO" id="GO:0004674">
    <property type="term" value="F:protein serine/threonine kinase activity"/>
    <property type="evidence" value="ECO:0007669"/>
    <property type="project" value="TreeGrafter"/>
</dbReference>
<keyword evidence="1 3" id="KW-0547">Nucleotide-binding</keyword>
<dbReference type="Gene3D" id="3.30.200.20">
    <property type="entry name" value="Phosphorylase Kinase, domain 1"/>
    <property type="match status" value="1"/>
</dbReference>
<gene>
    <name evidence="5" type="ORF">EZS28_023320</name>
</gene>
<feature type="domain" description="Protein kinase" evidence="4">
    <location>
        <begin position="282"/>
        <end position="536"/>
    </location>
</feature>
<protein>
    <submittedName>
        <fullName evidence="5">Putative AGC family protein kinase</fullName>
    </submittedName>
</protein>
<dbReference type="InterPro" id="IPR017441">
    <property type="entry name" value="Protein_kinase_ATP_BS"/>
</dbReference>
<dbReference type="InterPro" id="IPR008266">
    <property type="entry name" value="Tyr_kinase_AS"/>
</dbReference>
<keyword evidence="2 3" id="KW-0067">ATP-binding</keyword>
<keyword evidence="5" id="KW-0418">Kinase</keyword>
<dbReference type="CDD" id="cd14014">
    <property type="entry name" value="STKc_PknB_like"/>
    <property type="match status" value="1"/>
</dbReference>
<keyword evidence="5" id="KW-0808">Transferase</keyword>